<name>A0A0A9AZ36_ARUDO</name>
<reference evidence="1" key="1">
    <citation type="submission" date="2014-09" db="EMBL/GenBank/DDBJ databases">
        <authorList>
            <person name="Magalhaes I.L.F."/>
            <person name="Oliveira U."/>
            <person name="Santos F.R."/>
            <person name="Vidigal T.H.D.A."/>
            <person name="Brescovit A.D."/>
            <person name="Santos A.J."/>
        </authorList>
    </citation>
    <scope>NUCLEOTIDE SEQUENCE</scope>
    <source>
        <tissue evidence="1">Shoot tissue taken approximately 20 cm above the soil surface</tissue>
    </source>
</reference>
<accession>A0A0A9AZ36</accession>
<protein>
    <submittedName>
        <fullName evidence="1">Uncharacterized protein</fullName>
    </submittedName>
</protein>
<dbReference type="EMBL" id="GBRH01243735">
    <property type="protein sequence ID" value="JAD54160.1"/>
    <property type="molecule type" value="Transcribed_RNA"/>
</dbReference>
<dbReference type="AlphaFoldDB" id="A0A0A9AZ36"/>
<proteinExistence type="predicted"/>
<organism evidence="1">
    <name type="scientific">Arundo donax</name>
    <name type="common">Giant reed</name>
    <name type="synonym">Donax arundinaceus</name>
    <dbReference type="NCBI Taxonomy" id="35708"/>
    <lineage>
        <taxon>Eukaryota</taxon>
        <taxon>Viridiplantae</taxon>
        <taxon>Streptophyta</taxon>
        <taxon>Embryophyta</taxon>
        <taxon>Tracheophyta</taxon>
        <taxon>Spermatophyta</taxon>
        <taxon>Magnoliopsida</taxon>
        <taxon>Liliopsida</taxon>
        <taxon>Poales</taxon>
        <taxon>Poaceae</taxon>
        <taxon>PACMAD clade</taxon>
        <taxon>Arundinoideae</taxon>
        <taxon>Arundineae</taxon>
        <taxon>Arundo</taxon>
    </lineage>
</organism>
<sequence>MVTSNGSTVEAICSQSFCISKQNFICFFGFFLIFS</sequence>
<evidence type="ECO:0000313" key="1">
    <source>
        <dbReference type="EMBL" id="JAD54160.1"/>
    </source>
</evidence>
<reference evidence="1" key="2">
    <citation type="journal article" date="2015" name="Data Brief">
        <title>Shoot transcriptome of the giant reed, Arundo donax.</title>
        <authorList>
            <person name="Barrero R.A."/>
            <person name="Guerrero F.D."/>
            <person name="Moolhuijzen P."/>
            <person name="Goolsby J.A."/>
            <person name="Tidwell J."/>
            <person name="Bellgard S.E."/>
            <person name="Bellgard M.I."/>
        </authorList>
    </citation>
    <scope>NUCLEOTIDE SEQUENCE</scope>
    <source>
        <tissue evidence="1">Shoot tissue taken approximately 20 cm above the soil surface</tissue>
    </source>
</reference>